<proteinExistence type="predicted"/>
<dbReference type="SMR" id="A0A0B2SGM3"/>
<dbReference type="EMBL" id="KN643543">
    <property type="protein sequence ID" value="KHN43973.1"/>
    <property type="molecule type" value="Genomic_DNA"/>
</dbReference>
<dbReference type="Pfam" id="PF05627">
    <property type="entry name" value="AvrRpt-cleavage"/>
    <property type="match status" value="1"/>
</dbReference>
<feature type="domain" description="RIN4 pathogenic type III effector avirulence factor Avr cleavage site" evidence="1">
    <location>
        <begin position="3"/>
        <end position="37"/>
    </location>
</feature>
<organism evidence="2">
    <name type="scientific">Glycine soja</name>
    <name type="common">Wild soybean</name>
    <dbReference type="NCBI Taxonomy" id="3848"/>
    <lineage>
        <taxon>Eukaryota</taxon>
        <taxon>Viridiplantae</taxon>
        <taxon>Streptophyta</taxon>
        <taxon>Embryophyta</taxon>
        <taxon>Tracheophyta</taxon>
        <taxon>Spermatophyta</taxon>
        <taxon>Magnoliopsida</taxon>
        <taxon>eudicotyledons</taxon>
        <taxon>Gunneridae</taxon>
        <taxon>Pentapetalae</taxon>
        <taxon>rosids</taxon>
        <taxon>fabids</taxon>
        <taxon>Fabales</taxon>
        <taxon>Fabaceae</taxon>
        <taxon>Papilionoideae</taxon>
        <taxon>50 kb inversion clade</taxon>
        <taxon>NPAAA clade</taxon>
        <taxon>indigoferoid/millettioid clade</taxon>
        <taxon>Phaseoleae</taxon>
        <taxon>Glycine</taxon>
        <taxon>Glycine subgen. Soja</taxon>
    </lineage>
</organism>
<dbReference type="InterPro" id="IPR008700">
    <property type="entry name" value="TypeIII_avirulence_cleave"/>
</dbReference>
<keyword evidence="4" id="KW-1185">Reference proteome</keyword>
<reference evidence="2" key="1">
    <citation type="submission" date="2014-07" db="EMBL/GenBank/DDBJ databases">
        <title>Identification of a novel salt tolerance gene in wild soybean by whole-genome sequencing.</title>
        <authorList>
            <person name="Lam H.-M."/>
            <person name="Qi X."/>
            <person name="Li M.-W."/>
            <person name="Liu X."/>
            <person name="Xie M."/>
            <person name="Ni M."/>
            <person name="Xu X."/>
        </authorList>
    </citation>
    <scope>NUCLEOTIDE SEQUENCE [LARGE SCALE GENOMIC DNA]</scope>
    <source>
        <tissue evidence="2">Root</tissue>
    </source>
</reference>
<dbReference type="InterPro" id="IPR040387">
    <property type="entry name" value="RIN4/NOI4"/>
</dbReference>
<dbReference type="Proteomes" id="UP000289340">
    <property type="component" value="Chromosome 2"/>
</dbReference>
<accession>A0A0B2SGM3</accession>
<dbReference type="Gramene" id="XM_028329683.1">
    <property type="protein sequence ID" value="XP_028185484.1"/>
    <property type="gene ID" value="LOC114372219"/>
</dbReference>
<dbReference type="Proteomes" id="UP000053555">
    <property type="component" value="Unassembled WGS sequence"/>
</dbReference>
<name>A0A0B2SGM3_GLYSO</name>
<sequence length="80" mass="9032">MAERGRALPKFGDWDVNNPSAAQDFSVIFNKARNERKTGANKIHFPPNHNNTTKCNPPQVVLGKSHYKKWFCCINTSAES</sequence>
<gene>
    <name evidence="3" type="ORF">D0Y65_005585</name>
    <name evidence="2" type="ORF">glysoja_026012</name>
</gene>
<evidence type="ECO:0000313" key="4">
    <source>
        <dbReference type="Proteomes" id="UP000289340"/>
    </source>
</evidence>
<evidence type="ECO:0000313" key="3">
    <source>
        <dbReference type="EMBL" id="RZC27556.1"/>
    </source>
</evidence>
<evidence type="ECO:0000313" key="2">
    <source>
        <dbReference type="EMBL" id="KHN43973.1"/>
    </source>
</evidence>
<dbReference type="PANTHER" id="PTHR33159:SF87">
    <property type="entry name" value="OS09G0253000 PROTEIN"/>
    <property type="match status" value="1"/>
</dbReference>
<protein>
    <submittedName>
        <fullName evidence="3">Protein NOI4</fullName>
    </submittedName>
    <submittedName>
        <fullName evidence="2">RPM1-interacting protein 4</fullName>
    </submittedName>
</protein>
<dbReference type="PANTHER" id="PTHR33159">
    <property type="entry name" value="RPM1-INTERACTING PROTEIN 4 (RIN4) FAMILY PROTEIN"/>
    <property type="match status" value="1"/>
</dbReference>
<reference evidence="3 4" key="2">
    <citation type="submission" date="2018-09" db="EMBL/GenBank/DDBJ databases">
        <title>A high-quality reference genome of wild soybean provides a powerful tool to mine soybean genomes.</title>
        <authorList>
            <person name="Xie M."/>
            <person name="Chung C.Y.L."/>
            <person name="Li M.-W."/>
            <person name="Wong F.-L."/>
            <person name="Chan T.-F."/>
            <person name="Lam H.-M."/>
        </authorList>
    </citation>
    <scope>NUCLEOTIDE SEQUENCE [LARGE SCALE GENOMIC DNA]</scope>
    <source>
        <strain evidence="4">cv. W05</strain>
        <tissue evidence="3">Hypocotyl of etiolated seedlings</tissue>
    </source>
</reference>
<evidence type="ECO:0000259" key="1">
    <source>
        <dbReference type="Pfam" id="PF05627"/>
    </source>
</evidence>
<dbReference type="EMBL" id="QZWG01000002">
    <property type="protein sequence ID" value="RZC27556.1"/>
    <property type="molecule type" value="Genomic_DNA"/>
</dbReference>
<dbReference type="AlphaFoldDB" id="A0A0B2SGM3"/>